<evidence type="ECO:0000313" key="2">
    <source>
        <dbReference type="Proteomes" id="UP000199438"/>
    </source>
</evidence>
<keyword evidence="2" id="KW-1185">Reference proteome</keyword>
<sequence length="217" mass="25029">MRNFERVWYACYGSNLMEDRFLCYIAGGTPKGAKRTYTGCNDKALPKANRSYVIDHELYFAKSSHTWSGGSAAFLKPQKDKTAQSFGKIYSISKDQFIDLVKQEVDLDGELSIDPENVIRNGYLDIDADVWYDRILFLGWHQEMPIFSFTNSKFLKEEINAPHPLYLEKIISGLRETYNFTSVEIIKYLENKTGIKQHKIATDLKQLVNEVLEEMNA</sequence>
<name>A0A1I1G256_9FLAO</name>
<organism evidence="1 2">
    <name type="scientific">Zunongwangia mangrovi</name>
    <dbReference type="NCBI Taxonomy" id="1334022"/>
    <lineage>
        <taxon>Bacteria</taxon>
        <taxon>Pseudomonadati</taxon>
        <taxon>Bacteroidota</taxon>
        <taxon>Flavobacteriia</taxon>
        <taxon>Flavobacteriales</taxon>
        <taxon>Flavobacteriaceae</taxon>
        <taxon>Zunongwangia</taxon>
    </lineage>
</organism>
<protein>
    <recommendedName>
        <fullName evidence="3">Histone deacetylase</fullName>
    </recommendedName>
</protein>
<dbReference type="Gene3D" id="3.10.490.10">
    <property type="entry name" value="Gamma-glutamyl cyclotransferase-like"/>
    <property type="match status" value="1"/>
</dbReference>
<dbReference type="Proteomes" id="UP000199438">
    <property type="component" value="Unassembled WGS sequence"/>
</dbReference>
<dbReference type="STRING" id="1334022.SAMN04487907_10210"/>
<reference evidence="2" key="1">
    <citation type="submission" date="2016-10" db="EMBL/GenBank/DDBJ databases">
        <authorList>
            <person name="Varghese N."/>
            <person name="Submissions S."/>
        </authorList>
    </citation>
    <scope>NUCLEOTIDE SEQUENCE [LARGE SCALE GENOMIC DNA]</scope>
    <source>
        <strain evidence="2">DSM 24499</strain>
    </source>
</reference>
<evidence type="ECO:0008006" key="3">
    <source>
        <dbReference type="Google" id="ProtNLM"/>
    </source>
</evidence>
<dbReference type="RefSeq" id="WP_139219147.1">
    <property type="nucleotide sequence ID" value="NZ_FOKV01000002.1"/>
</dbReference>
<accession>A0A1I1G256</accession>
<dbReference type="EMBL" id="FOKV01000002">
    <property type="protein sequence ID" value="SFC03260.1"/>
    <property type="molecule type" value="Genomic_DNA"/>
</dbReference>
<evidence type="ECO:0000313" key="1">
    <source>
        <dbReference type="EMBL" id="SFC03260.1"/>
    </source>
</evidence>
<dbReference type="OrthoDB" id="8538589at2"/>
<dbReference type="AlphaFoldDB" id="A0A1I1G256"/>
<proteinExistence type="predicted"/>
<gene>
    <name evidence="1" type="ORF">SAMN04487907_10210</name>
</gene>